<protein>
    <recommendedName>
        <fullName evidence="4">Glycosyltransferase RgtA/B/C/D-like domain-containing protein</fullName>
    </recommendedName>
</protein>
<feature type="transmembrane region" description="Helical" evidence="1">
    <location>
        <begin position="256"/>
        <end position="283"/>
    </location>
</feature>
<feature type="transmembrane region" description="Helical" evidence="1">
    <location>
        <begin position="34"/>
        <end position="65"/>
    </location>
</feature>
<organism evidence="2 3">
    <name type="scientific">Pseudobutyrivibrio xylanivorans</name>
    <dbReference type="NCBI Taxonomy" id="185007"/>
    <lineage>
        <taxon>Bacteria</taxon>
        <taxon>Bacillati</taxon>
        <taxon>Bacillota</taxon>
        <taxon>Clostridia</taxon>
        <taxon>Lachnospirales</taxon>
        <taxon>Lachnospiraceae</taxon>
        <taxon>Pseudobutyrivibrio</taxon>
    </lineage>
</organism>
<dbReference type="RefSeq" id="WP_143001183.1">
    <property type="nucleotide sequence ID" value="NZ_FMWK01000006.1"/>
</dbReference>
<name>A0A1G5RX24_PSEXY</name>
<gene>
    <name evidence="2" type="ORF">SAMN02910350_01385</name>
</gene>
<feature type="transmembrane region" description="Helical" evidence="1">
    <location>
        <begin position="86"/>
        <end position="106"/>
    </location>
</feature>
<evidence type="ECO:0000313" key="3">
    <source>
        <dbReference type="Proteomes" id="UP000199428"/>
    </source>
</evidence>
<feature type="transmembrane region" description="Helical" evidence="1">
    <location>
        <begin position="172"/>
        <end position="190"/>
    </location>
</feature>
<keyword evidence="1" id="KW-0812">Transmembrane</keyword>
<feature type="transmembrane region" description="Helical" evidence="1">
    <location>
        <begin position="197"/>
        <end position="218"/>
    </location>
</feature>
<sequence>MLSVVLFIAVICSFSFFAAIKLNRTFEETLPLSAMGIILILFVTGLINILGIGWILVCLAALGLYGYTVFWLIKNKSETHIKEATFNFFTPGFIVFTILSVLISYYNQDRLAIHTDEFSHWLDTVVIMTRIDGFGSTAGSGAIFPSYPPAMSLFQYLMEKINMAITGDFSEWKVYFAYQLLAVIVMLPFLKLKGRSLVQKIVTIISWPVCLFLPLHFFKDVYSSLYIDPFLGVLGGCGFAAISITKKKDWVYEAYITLLAAVLVLSKDVGIYLAMFMGLFYAIDYFSREGFGKKKAGLALLPIASMIAAKMLWKLELSVSQTTQKFSQPFDISGTIATIKGNGTEFATAVYDSFRAALTYRYVYYERMGFNYSTIMFLLVVAFICLHVSLYHRKQLTKVSAVTGAAVPGVAIVFYILSMFPLYISRFAEDEALNLASFDRYCGIMFLTGILLMFWLLRDMLIDADGKVIPVVLALAMVCSVYHSKKDDVLYYTSKSSVNDSLSTRQKVNVIAEKVNESCDEDSNVLVIVSEDEDLFRAILSTIAKPRNFDSSEGYFPATPPGDGEALISSKELISIIEGEYDYVVIYSVTDSVIANYKDIFVSETQIIEGGVYEMDKEAGKLVLIQ</sequence>
<reference evidence="2 3" key="1">
    <citation type="submission" date="2016-10" db="EMBL/GenBank/DDBJ databases">
        <authorList>
            <person name="de Groot N.N."/>
        </authorList>
    </citation>
    <scope>NUCLEOTIDE SEQUENCE [LARGE SCALE GENOMIC DNA]</scope>
    <source>
        <strain evidence="2 3">DSM 10317</strain>
    </source>
</reference>
<evidence type="ECO:0000256" key="1">
    <source>
        <dbReference type="SAM" id="Phobius"/>
    </source>
</evidence>
<feature type="transmembrane region" description="Helical" evidence="1">
    <location>
        <begin position="438"/>
        <end position="456"/>
    </location>
</feature>
<keyword evidence="1" id="KW-1133">Transmembrane helix</keyword>
<feature type="transmembrane region" description="Helical" evidence="1">
    <location>
        <begin position="295"/>
        <end position="313"/>
    </location>
</feature>
<proteinExistence type="predicted"/>
<evidence type="ECO:0000313" key="2">
    <source>
        <dbReference type="EMBL" id="SCZ78664.1"/>
    </source>
</evidence>
<dbReference type="EMBL" id="FMWK01000006">
    <property type="protein sequence ID" value="SCZ78664.1"/>
    <property type="molecule type" value="Genomic_DNA"/>
</dbReference>
<dbReference type="Proteomes" id="UP000199428">
    <property type="component" value="Unassembled WGS sequence"/>
</dbReference>
<feature type="transmembrane region" description="Helical" evidence="1">
    <location>
        <begin position="224"/>
        <end position="244"/>
    </location>
</feature>
<accession>A0A1G5RX24</accession>
<feature type="transmembrane region" description="Helical" evidence="1">
    <location>
        <begin position="370"/>
        <end position="390"/>
    </location>
</feature>
<dbReference type="AlphaFoldDB" id="A0A1G5RX24"/>
<evidence type="ECO:0008006" key="4">
    <source>
        <dbReference type="Google" id="ProtNLM"/>
    </source>
</evidence>
<keyword evidence="1" id="KW-0472">Membrane</keyword>
<feature type="transmembrane region" description="Helical" evidence="1">
    <location>
        <begin position="396"/>
        <end position="417"/>
    </location>
</feature>